<accession>A0A4Y1RUZ6</accession>
<dbReference type="EMBL" id="AP019303">
    <property type="protein sequence ID" value="BBH07698.1"/>
    <property type="molecule type" value="Genomic_DNA"/>
</dbReference>
<protein>
    <submittedName>
        <fullName evidence="1">Uncharacterized protein</fullName>
    </submittedName>
</protein>
<dbReference type="AlphaFoldDB" id="A0A4Y1RUZ6"/>
<proteinExistence type="predicted"/>
<reference evidence="1" key="1">
    <citation type="journal article" date="2019" name="Science">
        <title>Mutation of a bHLH transcription factor allowed almond domestication.</title>
        <authorList>
            <person name="Sanchez-Perez R."/>
            <person name="Pavan S."/>
            <person name="Mazzeo R."/>
            <person name="Moldovan C."/>
            <person name="Aiese Cigliano R."/>
            <person name="Del Cueto J."/>
            <person name="Ricciardi F."/>
            <person name="Lotti C."/>
            <person name="Ricciardi L."/>
            <person name="Dicenta F."/>
            <person name="Lopez-Marques R.L."/>
            <person name="Lindberg Moller B."/>
        </authorList>
    </citation>
    <scope>NUCLEOTIDE SEQUENCE</scope>
</reference>
<organism evidence="1">
    <name type="scientific">Prunus dulcis</name>
    <name type="common">Almond</name>
    <name type="synonym">Amygdalus dulcis</name>
    <dbReference type="NCBI Taxonomy" id="3755"/>
    <lineage>
        <taxon>Eukaryota</taxon>
        <taxon>Viridiplantae</taxon>
        <taxon>Streptophyta</taxon>
        <taxon>Embryophyta</taxon>
        <taxon>Tracheophyta</taxon>
        <taxon>Spermatophyta</taxon>
        <taxon>Magnoliopsida</taxon>
        <taxon>eudicotyledons</taxon>
        <taxon>Gunneridae</taxon>
        <taxon>Pentapetalae</taxon>
        <taxon>rosids</taxon>
        <taxon>fabids</taxon>
        <taxon>Rosales</taxon>
        <taxon>Rosaceae</taxon>
        <taxon>Amygdaloideae</taxon>
        <taxon>Amygdaleae</taxon>
        <taxon>Prunus</taxon>
    </lineage>
</organism>
<gene>
    <name evidence="1" type="ORF">Prudu_019706</name>
</gene>
<name>A0A4Y1RUZ6_PRUDU</name>
<sequence>MIDVLEESIISSTNTMELEELEEQEPVSPNGQYFSSNVISLSVLAVWEFEIPFDPESQTISLLIKNVFLPISPRFSSIMQTNN</sequence>
<evidence type="ECO:0000313" key="1">
    <source>
        <dbReference type="EMBL" id="BBH07698.1"/>
    </source>
</evidence>